<proteinExistence type="predicted"/>
<keyword evidence="2" id="KW-1185">Reference proteome</keyword>
<dbReference type="AlphaFoldDB" id="A0ABD3BDQ5"/>
<dbReference type="Gene3D" id="1.25.40.120">
    <property type="entry name" value="Protein prenylyltransferase"/>
    <property type="match status" value="1"/>
</dbReference>
<name>A0ABD3BDQ5_9LAMI</name>
<organism evidence="1 2">
    <name type="scientific">Castilleja foliolosa</name>
    <dbReference type="NCBI Taxonomy" id="1961234"/>
    <lineage>
        <taxon>Eukaryota</taxon>
        <taxon>Viridiplantae</taxon>
        <taxon>Streptophyta</taxon>
        <taxon>Embryophyta</taxon>
        <taxon>Tracheophyta</taxon>
        <taxon>Spermatophyta</taxon>
        <taxon>Magnoliopsida</taxon>
        <taxon>eudicotyledons</taxon>
        <taxon>Gunneridae</taxon>
        <taxon>Pentapetalae</taxon>
        <taxon>asterids</taxon>
        <taxon>lamiids</taxon>
        <taxon>Lamiales</taxon>
        <taxon>Orobanchaceae</taxon>
        <taxon>Pedicularideae</taxon>
        <taxon>Castillejinae</taxon>
        <taxon>Castilleja</taxon>
    </lineage>
</organism>
<sequence>MDLVSDLLKHGYIPDGEAKETFDDVFQEYDGNTFAEKVDAVLQEHRFELMELCADFTRMITDITDDFIFKKFMFPHVDLDLHLFLAPSYAMKLVSRVILSYFCPEDPNWVTCMRETELWDKSYFGGRGRRRRIIQPKVSKDDHDKYSVLPDSLRISCRLMDKYSESDLIDYTRNFLFSDGHITPTVWQLRRLAIHVCGFSLEIEVEVLAILGETSIINNFLFWHHRRWVSKKIGSDAAANNELEFTSKILSDFPYNHYAWVREVFGKDWGKAELDYCNEILKEDASNCVEQVSKLRDPRLSKVAIFAISLALNKLASFKKPPKHERA</sequence>
<gene>
    <name evidence="1" type="ORF">CASFOL_041171</name>
</gene>
<dbReference type="SUPFAM" id="SSF48439">
    <property type="entry name" value="Protein prenylyltransferase"/>
    <property type="match status" value="1"/>
</dbReference>
<dbReference type="EMBL" id="JAVIJP010000100">
    <property type="protein sequence ID" value="KAL3615510.1"/>
    <property type="molecule type" value="Genomic_DNA"/>
</dbReference>
<dbReference type="PANTHER" id="PTHR11129">
    <property type="entry name" value="PROTEIN FARNESYLTRANSFERASE ALPHA SUBUNIT/RAB GERANYLGERANYL TRANSFERASE ALPHA SUBUNIT"/>
    <property type="match status" value="1"/>
</dbReference>
<comment type="caution">
    <text evidence="1">The sequence shown here is derived from an EMBL/GenBank/DDBJ whole genome shotgun (WGS) entry which is preliminary data.</text>
</comment>
<protein>
    <submittedName>
        <fullName evidence="1">Uncharacterized protein</fullName>
    </submittedName>
</protein>
<evidence type="ECO:0000313" key="1">
    <source>
        <dbReference type="EMBL" id="KAL3615510.1"/>
    </source>
</evidence>
<reference evidence="2" key="1">
    <citation type="journal article" date="2024" name="IScience">
        <title>Strigolactones Initiate the Formation of Haustorium-like Structures in Castilleja.</title>
        <authorList>
            <person name="Buerger M."/>
            <person name="Peterson D."/>
            <person name="Chory J."/>
        </authorList>
    </citation>
    <scope>NUCLEOTIDE SEQUENCE [LARGE SCALE GENOMIC DNA]</scope>
</reference>
<accession>A0ABD3BDQ5</accession>
<dbReference type="PANTHER" id="PTHR11129:SF1">
    <property type="entry name" value="PROTEIN FARNESYLTRANSFERASE_GERANYLGERANYLTRANSFERASE TYPE-1 SUBUNIT ALPHA"/>
    <property type="match status" value="1"/>
</dbReference>
<dbReference type="Proteomes" id="UP001632038">
    <property type="component" value="Unassembled WGS sequence"/>
</dbReference>
<evidence type="ECO:0000313" key="2">
    <source>
        <dbReference type="Proteomes" id="UP001632038"/>
    </source>
</evidence>